<accession>A0ABN1X383</accession>
<dbReference type="PANTHER" id="PTHR21337">
    <property type="entry name" value="PHOSPHO-2-DEHYDRO-3-DEOXYHEPTONATE ALDOLASE 1, 2"/>
    <property type="match status" value="1"/>
</dbReference>
<keyword evidence="6" id="KW-1185">Reference proteome</keyword>
<dbReference type="PANTHER" id="PTHR21337:SF0">
    <property type="entry name" value="PHOSPHO-2-DEHYDRO-3-DEOXYHEPTONATE ALDOLASE"/>
    <property type="match status" value="1"/>
</dbReference>
<evidence type="ECO:0000313" key="6">
    <source>
        <dbReference type="Proteomes" id="UP001500282"/>
    </source>
</evidence>
<dbReference type="EMBL" id="BAAAIH010000027">
    <property type="protein sequence ID" value="GAA1281220.1"/>
    <property type="molecule type" value="Genomic_DNA"/>
</dbReference>
<dbReference type="Gene3D" id="3.20.20.70">
    <property type="entry name" value="Aldolase class I"/>
    <property type="match status" value="1"/>
</dbReference>
<proteinExistence type="inferred from homology"/>
<reference evidence="5 6" key="1">
    <citation type="journal article" date="2019" name="Int. J. Syst. Evol. Microbiol.">
        <title>The Global Catalogue of Microorganisms (GCM) 10K type strain sequencing project: providing services to taxonomists for standard genome sequencing and annotation.</title>
        <authorList>
            <consortium name="The Broad Institute Genomics Platform"/>
            <consortium name="The Broad Institute Genome Sequencing Center for Infectious Disease"/>
            <person name="Wu L."/>
            <person name="Ma J."/>
        </authorList>
    </citation>
    <scope>NUCLEOTIDE SEQUENCE [LARGE SCALE GENOMIC DNA]</scope>
    <source>
        <strain evidence="5 6">JCM 11448</strain>
    </source>
</reference>
<sequence>MTAPGPTAEKVTAQQPPWPDPDRLEAIRRALSRRPALIPPEETERLTRRMAAVQRGEAAVLQGGDCAELFADAAPRAVRRKLAQLRELSTAIRTGLGLPVVTMGRIAGQYAKPRSAPYDTLPDGSRLPVYRGDAVNGAAADPRARIPDPDRLLTAYDRAAAVLSTMRNEQTAHDDAERIHASHELLLLPYELPLIRAAAADGGGFASSAHFGWIGERTRDPEGPHIRLAASIRNPVGVKVGPSTTPGSLVELARLLNPERRPGRLTFIVRMGADRIGWLLPPLVEAVAETGIPVVWLSDPMHGNTIRSVSGHKTRTLWAIRDELSAFHRILRDRRQWPGGLHLEVTPEPVTECVAEAADAGAAAFPRFRSPCDPRLNPEQAAETVHAFISLLRAG</sequence>
<evidence type="ECO:0000256" key="3">
    <source>
        <dbReference type="RuleBase" id="RU363071"/>
    </source>
</evidence>
<name>A0ABN1X383_9ACTN</name>
<comment type="caution">
    <text evidence="5">The sequence shown here is derived from an EMBL/GenBank/DDBJ whole genome shotgun (WGS) entry which is preliminary data.</text>
</comment>
<gene>
    <name evidence="5" type="primary">phzC</name>
    <name evidence="5" type="ORF">GCM10009579_46890</name>
</gene>
<keyword evidence="3" id="KW-0057">Aromatic amino acid biosynthesis</keyword>
<evidence type="ECO:0000256" key="2">
    <source>
        <dbReference type="ARBA" id="ARBA00022679"/>
    </source>
</evidence>
<keyword evidence="2 3" id="KW-0808">Transferase</keyword>
<comment type="pathway">
    <text evidence="3">Metabolic intermediate biosynthesis; chorismate biosynthesis; chorismate from D-erythrose 4-phosphate and phosphoenolpyruvate: step 1/7.</text>
</comment>
<evidence type="ECO:0000256" key="1">
    <source>
        <dbReference type="ARBA" id="ARBA00008911"/>
    </source>
</evidence>
<evidence type="ECO:0000256" key="4">
    <source>
        <dbReference type="SAM" id="MobiDB-lite"/>
    </source>
</evidence>
<evidence type="ECO:0000313" key="5">
    <source>
        <dbReference type="EMBL" id="GAA1281220.1"/>
    </source>
</evidence>
<dbReference type="Proteomes" id="UP001500282">
    <property type="component" value="Unassembled WGS sequence"/>
</dbReference>
<dbReference type="InterPro" id="IPR002480">
    <property type="entry name" value="DAHP_synth_2"/>
</dbReference>
<feature type="region of interest" description="Disordered" evidence="4">
    <location>
        <begin position="1"/>
        <end position="22"/>
    </location>
</feature>
<protein>
    <recommendedName>
        <fullName evidence="3">Phospho-2-dehydro-3-deoxyheptonate aldolase</fullName>
        <ecNumber evidence="3">2.5.1.54</ecNumber>
    </recommendedName>
</protein>
<dbReference type="SUPFAM" id="SSF51569">
    <property type="entry name" value="Aldolase"/>
    <property type="match status" value="1"/>
</dbReference>
<dbReference type="Pfam" id="PF01474">
    <property type="entry name" value="DAHP_synth_2"/>
    <property type="match status" value="2"/>
</dbReference>
<comment type="similarity">
    <text evidence="1 3">Belongs to the class-II DAHP synthase family.</text>
</comment>
<organism evidence="5 6">
    <name type="scientific">Streptomyces javensis</name>
    <dbReference type="NCBI Taxonomy" id="114698"/>
    <lineage>
        <taxon>Bacteria</taxon>
        <taxon>Bacillati</taxon>
        <taxon>Actinomycetota</taxon>
        <taxon>Actinomycetes</taxon>
        <taxon>Kitasatosporales</taxon>
        <taxon>Streptomycetaceae</taxon>
        <taxon>Streptomyces</taxon>
        <taxon>Streptomyces violaceusniger group</taxon>
    </lineage>
</organism>
<dbReference type="EC" id="2.5.1.54" evidence="3"/>
<comment type="catalytic activity">
    <reaction evidence="3">
        <text>D-erythrose 4-phosphate + phosphoenolpyruvate + H2O = 7-phospho-2-dehydro-3-deoxy-D-arabino-heptonate + phosphate</text>
        <dbReference type="Rhea" id="RHEA:14717"/>
        <dbReference type="ChEBI" id="CHEBI:15377"/>
        <dbReference type="ChEBI" id="CHEBI:16897"/>
        <dbReference type="ChEBI" id="CHEBI:43474"/>
        <dbReference type="ChEBI" id="CHEBI:58394"/>
        <dbReference type="ChEBI" id="CHEBI:58702"/>
        <dbReference type="EC" id="2.5.1.54"/>
    </reaction>
</comment>
<keyword evidence="3" id="KW-0028">Amino-acid biosynthesis</keyword>
<dbReference type="InterPro" id="IPR013785">
    <property type="entry name" value="Aldolase_TIM"/>
</dbReference>